<accession>A0A645FL48</accession>
<gene>
    <name evidence="5" type="ORF">SDC9_160454</name>
</gene>
<dbReference type="InterPro" id="IPR046335">
    <property type="entry name" value="LacI/GalR-like_sensor"/>
</dbReference>
<reference evidence="5" key="1">
    <citation type="submission" date="2019-08" db="EMBL/GenBank/DDBJ databases">
        <authorList>
            <person name="Kucharzyk K."/>
            <person name="Murdoch R.W."/>
            <person name="Higgins S."/>
            <person name="Loffler F."/>
        </authorList>
    </citation>
    <scope>NUCLEOTIDE SEQUENCE</scope>
</reference>
<dbReference type="SUPFAM" id="SSF53822">
    <property type="entry name" value="Periplasmic binding protein-like I"/>
    <property type="match status" value="1"/>
</dbReference>
<proteinExistence type="predicted"/>
<dbReference type="EMBL" id="VSSQ01059598">
    <property type="protein sequence ID" value="MPN13134.1"/>
    <property type="molecule type" value="Genomic_DNA"/>
</dbReference>
<dbReference type="GO" id="GO:0000976">
    <property type="term" value="F:transcription cis-regulatory region binding"/>
    <property type="evidence" value="ECO:0007669"/>
    <property type="project" value="TreeGrafter"/>
</dbReference>
<dbReference type="PANTHER" id="PTHR30146">
    <property type="entry name" value="LACI-RELATED TRANSCRIPTIONAL REPRESSOR"/>
    <property type="match status" value="1"/>
</dbReference>
<keyword evidence="2" id="KW-0238">DNA-binding</keyword>
<dbReference type="Pfam" id="PF13377">
    <property type="entry name" value="Peripla_BP_3"/>
    <property type="match status" value="1"/>
</dbReference>
<feature type="domain" description="Transcriptional regulator LacI/GalR-like sensor" evidence="4">
    <location>
        <begin position="96"/>
        <end position="239"/>
    </location>
</feature>
<evidence type="ECO:0000256" key="2">
    <source>
        <dbReference type="ARBA" id="ARBA00023125"/>
    </source>
</evidence>
<sequence length="252" mass="28319">MQQARQSGIRLLTLPVTRNNTLGDVDWATLEKLPDYAAVIASSLPDYRYVFDLLKQKNCRVVLVNSRPEYEERMAADIAVFHQIFPSRRPAVAHAVELLVRAGRKRLMLLHEGATWRSPIREAFREALAANGLEFNPDLELYSTDDAAFCRGRLEMQLVAELEFDGIVAYYASQALAAFRLLTDRDVRIPEDISIVSLADHPMLETNTVGISAVDLDGERIGRTAVRILSERHAAPARETIDFVTIIRNSIS</sequence>
<name>A0A645FL48_9ZZZZ</name>
<evidence type="ECO:0000313" key="5">
    <source>
        <dbReference type="EMBL" id="MPN13134.1"/>
    </source>
</evidence>
<keyword evidence="1" id="KW-0805">Transcription regulation</keyword>
<keyword evidence="3" id="KW-0804">Transcription</keyword>
<dbReference type="PANTHER" id="PTHR30146:SF109">
    <property type="entry name" value="HTH-TYPE TRANSCRIPTIONAL REGULATOR GALS"/>
    <property type="match status" value="1"/>
</dbReference>
<dbReference type="AlphaFoldDB" id="A0A645FL48"/>
<protein>
    <recommendedName>
        <fullName evidence="4">Transcriptional regulator LacI/GalR-like sensor domain-containing protein</fullName>
    </recommendedName>
</protein>
<comment type="caution">
    <text evidence="5">The sequence shown here is derived from an EMBL/GenBank/DDBJ whole genome shotgun (WGS) entry which is preliminary data.</text>
</comment>
<dbReference type="CDD" id="cd06267">
    <property type="entry name" value="PBP1_LacI_sugar_binding-like"/>
    <property type="match status" value="1"/>
</dbReference>
<evidence type="ECO:0000256" key="3">
    <source>
        <dbReference type="ARBA" id="ARBA00023163"/>
    </source>
</evidence>
<dbReference type="GO" id="GO:0003700">
    <property type="term" value="F:DNA-binding transcription factor activity"/>
    <property type="evidence" value="ECO:0007669"/>
    <property type="project" value="TreeGrafter"/>
</dbReference>
<dbReference type="InterPro" id="IPR028082">
    <property type="entry name" value="Peripla_BP_I"/>
</dbReference>
<evidence type="ECO:0000259" key="4">
    <source>
        <dbReference type="Pfam" id="PF13377"/>
    </source>
</evidence>
<organism evidence="5">
    <name type="scientific">bioreactor metagenome</name>
    <dbReference type="NCBI Taxonomy" id="1076179"/>
    <lineage>
        <taxon>unclassified sequences</taxon>
        <taxon>metagenomes</taxon>
        <taxon>ecological metagenomes</taxon>
    </lineage>
</organism>
<evidence type="ECO:0000256" key="1">
    <source>
        <dbReference type="ARBA" id="ARBA00023015"/>
    </source>
</evidence>
<dbReference type="Gene3D" id="3.40.50.2300">
    <property type="match status" value="2"/>
</dbReference>